<evidence type="ECO:0000313" key="2">
    <source>
        <dbReference type="EMBL" id="GHD59053.1"/>
    </source>
</evidence>
<dbReference type="Pfam" id="PF17765">
    <property type="entry name" value="MLTR_LBD"/>
    <property type="match status" value="1"/>
</dbReference>
<evidence type="ECO:0000313" key="3">
    <source>
        <dbReference type="Proteomes" id="UP000604737"/>
    </source>
</evidence>
<dbReference type="Proteomes" id="UP000604737">
    <property type="component" value="Unassembled WGS sequence"/>
</dbReference>
<dbReference type="Gene3D" id="1.10.260.40">
    <property type="entry name" value="lambda repressor-like DNA-binding domains"/>
    <property type="match status" value="1"/>
</dbReference>
<proteinExistence type="predicted"/>
<protein>
    <submittedName>
        <fullName evidence="2">Transcriptional regulator</fullName>
    </submittedName>
</protein>
<dbReference type="PANTHER" id="PTHR35010">
    <property type="entry name" value="BLL4672 PROTEIN-RELATED"/>
    <property type="match status" value="1"/>
</dbReference>
<dbReference type="Gene3D" id="3.30.450.180">
    <property type="match status" value="1"/>
</dbReference>
<gene>
    <name evidence="2" type="ORF">GCM10007350_09860</name>
</gene>
<dbReference type="EMBL" id="BMYO01000002">
    <property type="protein sequence ID" value="GHD59053.1"/>
    <property type="molecule type" value="Genomic_DNA"/>
</dbReference>
<dbReference type="PANTHER" id="PTHR35010:SF2">
    <property type="entry name" value="BLL4672 PROTEIN"/>
    <property type="match status" value="1"/>
</dbReference>
<dbReference type="RefSeq" id="WP_189459044.1">
    <property type="nucleotide sequence ID" value="NZ_BMYO01000002.1"/>
</dbReference>
<name>A0ABQ3GYM5_9NEIS</name>
<dbReference type="InterPro" id="IPR001387">
    <property type="entry name" value="Cro/C1-type_HTH"/>
</dbReference>
<feature type="domain" description="HTH cro/C1-type" evidence="1">
    <location>
        <begin position="15"/>
        <end position="87"/>
    </location>
</feature>
<evidence type="ECO:0000259" key="1">
    <source>
        <dbReference type="SMART" id="SM00530"/>
    </source>
</evidence>
<dbReference type="CDD" id="cd00093">
    <property type="entry name" value="HTH_XRE"/>
    <property type="match status" value="1"/>
</dbReference>
<reference evidence="3" key="1">
    <citation type="journal article" date="2019" name="Int. J. Syst. Evol. Microbiol.">
        <title>The Global Catalogue of Microorganisms (GCM) 10K type strain sequencing project: providing services to taxonomists for standard genome sequencing and annotation.</title>
        <authorList>
            <consortium name="The Broad Institute Genomics Platform"/>
            <consortium name="The Broad Institute Genome Sequencing Center for Infectious Disease"/>
            <person name="Wu L."/>
            <person name="Ma J."/>
        </authorList>
    </citation>
    <scope>NUCLEOTIDE SEQUENCE [LARGE SCALE GENOMIC DNA]</scope>
    <source>
        <strain evidence="3">KCTC 23701</strain>
    </source>
</reference>
<organism evidence="2 3">
    <name type="scientific">Jeongeupia chitinilytica</name>
    <dbReference type="NCBI Taxonomy" id="1041641"/>
    <lineage>
        <taxon>Bacteria</taxon>
        <taxon>Pseudomonadati</taxon>
        <taxon>Pseudomonadota</taxon>
        <taxon>Betaproteobacteria</taxon>
        <taxon>Neisseriales</taxon>
        <taxon>Chitinibacteraceae</taxon>
        <taxon>Jeongeupia</taxon>
    </lineage>
</organism>
<dbReference type="InterPro" id="IPR041413">
    <property type="entry name" value="MLTR_LBD"/>
</dbReference>
<dbReference type="SUPFAM" id="SSF47413">
    <property type="entry name" value="lambda repressor-like DNA-binding domains"/>
    <property type="match status" value="1"/>
</dbReference>
<sequence length="264" mass="29718">MSVSASIRRKELGDFLMSLRQQREPAAFGFAAGLRRRTAGLRREEVAQLCDISPTWYTWIEQGRDISVSADALDRLAVALRMDRSQRAYLFELAGRHDPQQPRAEHDVSPGVIEAAVRGFAGPAYVLGRRWDVLAWNDAAARLFGPWLAADAAPNLLDFVFLDQAARTLVVDWEVRARRLAAEFRADTRAGVDDAGLIEQVAQLSQSSPEFAEYWRRHDVLERQGGERTFAHPDDGLLVYHQLSFKLVDHEALKLVLLTPLDAR</sequence>
<accession>A0ABQ3GYM5</accession>
<dbReference type="SMART" id="SM00530">
    <property type="entry name" value="HTH_XRE"/>
    <property type="match status" value="1"/>
</dbReference>
<comment type="caution">
    <text evidence="2">The sequence shown here is derived from an EMBL/GenBank/DDBJ whole genome shotgun (WGS) entry which is preliminary data.</text>
</comment>
<dbReference type="InterPro" id="IPR010982">
    <property type="entry name" value="Lambda_DNA-bd_dom_sf"/>
</dbReference>
<dbReference type="Pfam" id="PF13560">
    <property type="entry name" value="HTH_31"/>
    <property type="match status" value="1"/>
</dbReference>
<keyword evidence="3" id="KW-1185">Reference proteome</keyword>